<sequence>MLSPTFVLWDAGYPLYAYGSIFIIALIIWQVKKGRQELRLGPNKSCCQHHQRVKQRSRERTQKVKRTFQEETEKLQKLLSVMKSQGWLPQKGSVRRLLCADPCCQICNAMALEIQQLLDSGESNQVSPTLLKPSQSFSHLEMSTSSLSFNQSQELCSQYSRDLSLVSGCTVSQLKVQKFITQSTGAMGIQHHWPNHLQQEQEFQAPNVSEDAGTLTSSSLEEPGIPVNHQKRRKNNSTSAQKNQGQNPLNTWLPLFPWTQSS</sequence>
<proteinExistence type="predicted"/>
<dbReference type="Proteomes" id="UP001732720">
    <property type="component" value="Chromosome 13"/>
</dbReference>
<keyword evidence="1" id="KW-1185">Reference proteome</keyword>
<dbReference type="RefSeq" id="XP_073908737.1">
    <property type="nucleotide sequence ID" value="XM_074052636.1"/>
</dbReference>
<organism evidence="1 2">
    <name type="scientific">Castor canadensis</name>
    <name type="common">American beaver</name>
    <dbReference type="NCBI Taxonomy" id="51338"/>
    <lineage>
        <taxon>Eukaryota</taxon>
        <taxon>Metazoa</taxon>
        <taxon>Chordata</taxon>
        <taxon>Craniata</taxon>
        <taxon>Vertebrata</taxon>
        <taxon>Euteleostomi</taxon>
        <taxon>Mammalia</taxon>
        <taxon>Eutheria</taxon>
        <taxon>Euarchontoglires</taxon>
        <taxon>Glires</taxon>
        <taxon>Rodentia</taxon>
        <taxon>Castorimorpha</taxon>
        <taxon>Castoridae</taxon>
        <taxon>Castor</taxon>
    </lineage>
</organism>
<evidence type="ECO:0000313" key="1">
    <source>
        <dbReference type="Proteomes" id="UP001732720"/>
    </source>
</evidence>
<protein>
    <submittedName>
        <fullName evidence="2">Protein SPATA31F3</fullName>
    </submittedName>
</protein>
<accession>A0AC58KV41</accession>
<reference evidence="2" key="1">
    <citation type="submission" date="2025-08" db="UniProtKB">
        <authorList>
            <consortium name="RefSeq"/>
        </authorList>
    </citation>
    <scope>IDENTIFICATION</scope>
</reference>
<name>A0AC58KV41_CASCN</name>
<evidence type="ECO:0000313" key="2">
    <source>
        <dbReference type="RefSeq" id="XP_073908737.1"/>
    </source>
</evidence>
<gene>
    <name evidence="2" type="primary">Spata31f3</name>
</gene>